<feature type="non-terminal residue" evidence="1">
    <location>
        <position position="1"/>
    </location>
</feature>
<protein>
    <submittedName>
        <fullName evidence="1">Uncharacterized protein</fullName>
    </submittedName>
</protein>
<proteinExistence type="predicted"/>
<dbReference type="EMBL" id="GEIB01000695">
    <property type="protein sequence ID" value="JAR87275.1"/>
    <property type="molecule type" value="Transcribed_RNA"/>
</dbReference>
<reference evidence="1" key="1">
    <citation type="submission" date="2016-03" db="EMBL/GenBank/DDBJ databases">
        <title>Gut transcriptome analysis on engorged females of Ornithodoros mimon (Acari: Argasidae) and phylogenetic inferences of soft ticks.</title>
        <authorList>
            <person name="Landulfo G.A."/>
            <person name="Giovanni D."/>
            <person name="Carvalho E."/>
            <person name="Junqueira-de-Azevedo I."/>
            <person name="Patane J."/>
            <person name="Mendoca R."/>
            <person name="Barros-Battesti D."/>
        </authorList>
    </citation>
    <scope>NUCLEOTIDE SEQUENCE</scope>
    <source>
        <strain evidence="1">Females</strain>
        <tissue evidence="1">Gut</tissue>
    </source>
</reference>
<evidence type="ECO:0000313" key="1">
    <source>
        <dbReference type="EMBL" id="JAR87275.1"/>
    </source>
</evidence>
<sequence>FSSIGRGRCGAMSLPKRTRAQRVQELWEDVCEDFRQRRYLGLSWDFQVYGYSSSNDPRAPFVVPNAEKISQRLERTIAKACSPAHVVVNFVTPEMACKNLFGRQGEQKADCSCDCCSSNQVAEWLVTTVLQPCHVFSATSEGVIGTPLSTLSGNYFKEGAGISTLLIPSFPGLEVVPLTMDDMFCRSTVCYQSFRAVFAFVPVESFSAVVNCVPHLNTGSTDLIIGTVHSITRMGSKWFAGLGIRGPKVQTSTAVASCDVDSVTEVGRMMRSLKSTVHPKADRICLHGDNTRRTMLPDCVHRRLSWSPRCGCLLSLQCRHGGKRSLQVVVQGALQRCCHDD</sequence>
<organism evidence="1">
    <name type="scientific">Alectorobius mimon</name>
    <dbReference type="NCBI Taxonomy" id="360319"/>
    <lineage>
        <taxon>Eukaryota</taxon>
        <taxon>Metazoa</taxon>
        <taxon>Ecdysozoa</taxon>
        <taxon>Arthropoda</taxon>
        <taxon>Chelicerata</taxon>
        <taxon>Arachnida</taxon>
        <taxon>Acari</taxon>
        <taxon>Parasitiformes</taxon>
        <taxon>Ixodida</taxon>
        <taxon>Ixodoidea</taxon>
        <taxon>Argasidae</taxon>
        <taxon>Ornithodorinae</taxon>
        <taxon>Alectorobius</taxon>
    </lineage>
</organism>
<accession>A0A147BA75</accession>
<name>A0A147BA75_9ACAR</name>
<dbReference type="AlphaFoldDB" id="A0A147BA75"/>